<evidence type="ECO:0000256" key="17">
    <source>
        <dbReference type="SAM" id="Coils"/>
    </source>
</evidence>
<dbReference type="InterPro" id="IPR003594">
    <property type="entry name" value="HATPase_dom"/>
</dbReference>
<dbReference type="SUPFAM" id="SSF54211">
    <property type="entry name" value="Ribosomal protein S5 domain 2-like"/>
    <property type="match status" value="1"/>
</dbReference>
<dbReference type="InterPro" id="IPR034157">
    <property type="entry name" value="TOPRIM_TopoII"/>
</dbReference>
<comment type="cofactor">
    <cofactor evidence="2">
        <name>Ca(2+)</name>
        <dbReference type="ChEBI" id="CHEBI:29108"/>
    </cofactor>
</comment>
<comment type="cofactor">
    <cofactor evidence="3">
        <name>Mg(2+)</name>
        <dbReference type="ChEBI" id="CHEBI:18420"/>
    </cofactor>
</comment>
<dbReference type="InterPro" id="IPR001154">
    <property type="entry name" value="TopoII_euk"/>
</dbReference>
<dbReference type="SMART" id="SM00434">
    <property type="entry name" value="TOP4c"/>
    <property type="match status" value="1"/>
</dbReference>
<dbReference type="InterPro" id="IPR036890">
    <property type="entry name" value="HATPase_C_sf"/>
</dbReference>
<comment type="caution">
    <text evidence="21">The sequence shown here is derived from an EMBL/GenBank/DDBJ whole genome shotgun (WGS) entry which is preliminary data.</text>
</comment>
<dbReference type="PROSITE" id="PS52040">
    <property type="entry name" value="TOPO_IIA"/>
    <property type="match status" value="1"/>
</dbReference>
<dbReference type="GO" id="GO:0005524">
    <property type="term" value="F:ATP binding"/>
    <property type="evidence" value="ECO:0007669"/>
    <property type="project" value="UniProtKB-UniRule"/>
</dbReference>
<dbReference type="Gene3D" id="3.90.199.10">
    <property type="entry name" value="Topoisomerase II, domain 5"/>
    <property type="match status" value="1"/>
</dbReference>
<dbReference type="Proteomes" id="UP000008837">
    <property type="component" value="Unassembled WGS sequence"/>
</dbReference>
<evidence type="ECO:0000256" key="15">
    <source>
        <dbReference type="PROSITE-ProRule" id="PRU01384"/>
    </source>
</evidence>
<dbReference type="CDD" id="cd00187">
    <property type="entry name" value="TOP4c"/>
    <property type="match status" value="1"/>
</dbReference>
<dbReference type="GO" id="GO:0000712">
    <property type="term" value="P:resolution of meiotic recombination intermediates"/>
    <property type="evidence" value="ECO:0007669"/>
    <property type="project" value="TreeGrafter"/>
</dbReference>
<evidence type="ECO:0000256" key="16">
    <source>
        <dbReference type="RuleBase" id="RU362094"/>
    </source>
</evidence>
<dbReference type="Pfam" id="PF16898">
    <property type="entry name" value="TOPRIM_C"/>
    <property type="match status" value="1"/>
</dbReference>
<dbReference type="InterPro" id="IPR006171">
    <property type="entry name" value="TOPRIM_dom"/>
</dbReference>
<feature type="compositionally biased region" description="Low complexity" evidence="18">
    <location>
        <begin position="1311"/>
        <end position="1321"/>
    </location>
</feature>
<dbReference type="FunFam" id="3.30.565.10:FF:000004">
    <property type="entry name" value="DNA topoisomerase 2"/>
    <property type="match status" value="1"/>
</dbReference>
<name>A8PTE9_MALGO</name>
<feature type="compositionally biased region" description="Acidic residues" evidence="18">
    <location>
        <begin position="1345"/>
        <end position="1376"/>
    </location>
</feature>
<protein>
    <recommendedName>
        <fullName evidence="6 16">DNA topoisomerase 2</fullName>
        <ecNumber evidence="5 16">5.6.2.2</ecNumber>
    </recommendedName>
</protein>
<evidence type="ECO:0000256" key="9">
    <source>
        <dbReference type="ARBA" id="ARBA00022840"/>
    </source>
</evidence>
<dbReference type="PRINTS" id="PR01158">
    <property type="entry name" value="TOPISMRASEII"/>
</dbReference>
<evidence type="ECO:0000256" key="8">
    <source>
        <dbReference type="ARBA" id="ARBA00022741"/>
    </source>
</evidence>
<dbReference type="SMART" id="SM00387">
    <property type="entry name" value="HATPase_c"/>
    <property type="match status" value="1"/>
</dbReference>
<dbReference type="FunFam" id="3.30.1360.40:FF:000003">
    <property type="entry name" value="DNA topoisomerase 2"/>
    <property type="match status" value="1"/>
</dbReference>
<feature type="compositionally biased region" description="Low complexity" evidence="18">
    <location>
        <begin position="1328"/>
        <end position="1341"/>
    </location>
</feature>
<dbReference type="GO" id="GO:0003677">
    <property type="term" value="F:DNA binding"/>
    <property type="evidence" value="ECO:0007669"/>
    <property type="project" value="UniProtKB-UniRule"/>
</dbReference>
<dbReference type="Pfam" id="PF01751">
    <property type="entry name" value="Toprim"/>
    <property type="match status" value="1"/>
</dbReference>
<dbReference type="Gene3D" id="3.30.1490.30">
    <property type="match status" value="1"/>
</dbReference>
<dbReference type="VEuPathDB" id="FungiDB:MGL_0413"/>
<dbReference type="GO" id="GO:0006265">
    <property type="term" value="P:DNA topological change"/>
    <property type="evidence" value="ECO:0007669"/>
    <property type="project" value="UniProtKB-UniRule"/>
</dbReference>
<keyword evidence="11 15" id="KW-0799">Topoisomerase</keyword>
<organism evidence="21 22">
    <name type="scientific">Malassezia globosa (strain ATCC MYA-4612 / CBS 7966)</name>
    <name type="common">Dandruff-associated fungus</name>
    <dbReference type="NCBI Taxonomy" id="425265"/>
    <lineage>
        <taxon>Eukaryota</taxon>
        <taxon>Fungi</taxon>
        <taxon>Dikarya</taxon>
        <taxon>Basidiomycota</taxon>
        <taxon>Ustilaginomycotina</taxon>
        <taxon>Malasseziomycetes</taxon>
        <taxon>Malasseziales</taxon>
        <taxon>Malasseziaceae</taxon>
        <taxon>Malassezia</taxon>
    </lineage>
</organism>
<evidence type="ECO:0000313" key="22">
    <source>
        <dbReference type="Proteomes" id="UP000008837"/>
    </source>
</evidence>
<dbReference type="FunFam" id="3.90.199.10:FF:000002">
    <property type="entry name" value="DNA topoisomerase 2"/>
    <property type="match status" value="1"/>
</dbReference>
<comment type="subunit">
    <text evidence="16">Homodimer.</text>
</comment>
<feature type="domain" description="Topo IIA-type catalytic" evidence="20">
    <location>
        <begin position="673"/>
        <end position="1119"/>
    </location>
</feature>
<dbReference type="Gene3D" id="3.30.230.10">
    <property type="match status" value="1"/>
</dbReference>
<dbReference type="PANTHER" id="PTHR10169:SF38">
    <property type="entry name" value="DNA TOPOISOMERASE 2"/>
    <property type="match status" value="1"/>
</dbReference>
<dbReference type="STRING" id="425265.A8PTE9"/>
<evidence type="ECO:0000256" key="12">
    <source>
        <dbReference type="ARBA" id="ARBA00023125"/>
    </source>
</evidence>
<dbReference type="Gene3D" id="1.10.268.10">
    <property type="entry name" value="Topoisomerase, domain 3"/>
    <property type="match status" value="1"/>
</dbReference>
<dbReference type="InterPro" id="IPR050634">
    <property type="entry name" value="DNA_Topoisomerase_II"/>
</dbReference>
<keyword evidence="7" id="KW-0479">Metal-binding</keyword>
<evidence type="ECO:0000259" key="20">
    <source>
        <dbReference type="PROSITE" id="PS52040"/>
    </source>
</evidence>
<evidence type="ECO:0000256" key="13">
    <source>
        <dbReference type="ARBA" id="ARBA00023235"/>
    </source>
</evidence>
<comment type="similarity">
    <text evidence="4 16">Belongs to the type II topoisomerase family.</text>
</comment>
<dbReference type="SUPFAM" id="SSF56719">
    <property type="entry name" value="Type II DNA topoisomerase"/>
    <property type="match status" value="1"/>
</dbReference>
<evidence type="ECO:0000256" key="2">
    <source>
        <dbReference type="ARBA" id="ARBA00001913"/>
    </source>
</evidence>
<keyword evidence="13 15" id="KW-0413">Isomerase</keyword>
<dbReference type="InterPro" id="IPR013759">
    <property type="entry name" value="Topo_IIA_B_C"/>
</dbReference>
<dbReference type="GO" id="GO:0005634">
    <property type="term" value="C:nucleus"/>
    <property type="evidence" value="ECO:0007669"/>
    <property type="project" value="TreeGrafter"/>
</dbReference>
<keyword evidence="9 16" id="KW-0067">ATP-binding</keyword>
<dbReference type="SMART" id="SM00433">
    <property type="entry name" value="TOP2c"/>
    <property type="match status" value="1"/>
</dbReference>
<dbReference type="CDD" id="cd03481">
    <property type="entry name" value="TopoIIA_Trans_ScTopoIIA"/>
    <property type="match status" value="1"/>
</dbReference>
<dbReference type="FunCoup" id="A8PTE9">
    <property type="interactions" value="602"/>
</dbReference>
<proteinExistence type="inferred from homology"/>
<feature type="domain" description="Toprim" evidence="19">
    <location>
        <begin position="427"/>
        <end position="541"/>
    </location>
</feature>
<dbReference type="OrthoDB" id="276498at2759"/>
<dbReference type="RefSeq" id="XP_001732638.1">
    <property type="nucleotide sequence ID" value="XM_001732586.1"/>
</dbReference>
<comment type="function">
    <text evidence="14 16">Control of topological states of DNA by transient breakage and subsequent rejoining of DNA strands. Topoisomerase II makes double-strand breaks.</text>
</comment>
<evidence type="ECO:0000256" key="1">
    <source>
        <dbReference type="ARBA" id="ARBA00000185"/>
    </source>
</evidence>
<dbReference type="Gene3D" id="3.30.565.10">
    <property type="entry name" value="Histidine kinase-like ATPase, C-terminal domain"/>
    <property type="match status" value="1"/>
</dbReference>
<dbReference type="OMA" id="DVKPHMI"/>
<dbReference type="InterPro" id="IPR013758">
    <property type="entry name" value="Topo_IIA_A/C_ab"/>
</dbReference>
<dbReference type="SUPFAM" id="SSF55874">
    <property type="entry name" value="ATPase domain of HSP90 chaperone/DNA topoisomerase II/histidine kinase"/>
    <property type="match status" value="1"/>
</dbReference>
<dbReference type="FunFam" id="3.30.230.10:FF:000008">
    <property type="entry name" value="DNA topoisomerase 2"/>
    <property type="match status" value="1"/>
</dbReference>
<dbReference type="InterPro" id="IPR031660">
    <property type="entry name" value="TOPRIM_C"/>
</dbReference>
<dbReference type="InterPro" id="IPR014721">
    <property type="entry name" value="Ribsml_uS5_D2-typ_fold_subgr"/>
</dbReference>
<dbReference type="GO" id="GO:0003918">
    <property type="term" value="F:DNA topoisomerase type II (double strand cut, ATP-hydrolyzing) activity"/>
    <property type="evidence" value="ECO:0007669"/>
    <property type="project" value="UniProtKB-UniRule"/>
</dbReference>
<evidence type="ECO:0000256" key="11">
    <source>
        <dbReference type="ARBA" id="ARBA00023029"/>
    </source>
</evidence>
<dbReference type="EC" id="5.6.2.2" evidence="5 16"/>
<evidence type="ECO:0000256" key="3">
    <source>
        <dbReference type="ARBA" id="ARBA00001946"/>
    </source>
</evidence>
<dbReference type="InterPro" id="IPR013760">
    <property type="entry name" value="Topo_IIA-like_dom_sf"/>
</dbReference>
<dbReference type="InterPro" id="IPR018522">
    <property type="entry name" value="TopoIIA_CS"/>
</dbReference>
<dbReference type="Pfam" id="PF00521">
    <property type="entry name" value="DNA_topoisoIV"/>
    <property type="match status" value="1"/>
</dbReference>
<dbReference type="PRINTS" id="PR00418">
    <property type="entry name" value="TPI2FAMILY"/>
</dbReference>
<reference evidence="21 22" key="1">
    <citation type="journal article" date="2007" name="Proc. Natl. Acad. Sci. U.S.A.">
        <title>Dandruff-associated Malassezia genomes reveal convergent and divergent virulence traits shared with plant and human fungal pathogens.</title>
        <authorList>
            <person name="Xu J."/>
            <person name="Saunders C.W."/>
            <person name="Hu P."/>
            <person name="Grant R.A."/>
            <person name="Boekhout T."/>
            <person name="Kuramae E.E."/>
            <person name="Kronstad J.W."/>
            <person name="Deangelis Y.M."/>
            <person name="Reeder N.L."/>
            <person name="Johnstone K.R."/>
            <person name="Leland M."/>
            <person name="Fieno A.M."/>
            <person name="Begley W.M."/>
            <person name="Sun Y."/>
            <person name="Lacey M.P."/>
            <person name="Chaudhary T."/>
            <person name="Keough T."/>
            <person name="Chu L."/>
            <person name="Sears R."/>
            <person name="Yuan B."/>
            <person name="Dawson T.L.Jr."/>
        </authorList>
    </citation>
    <scope>NUCLEOTIDE SEQUENCE [LARGE SCALE GENOMIC DNA]</scope>
    <source>
        <strain evidence="22">ATCC MYA-4612 / CBS 7966</strain>
    </source>
</reference>
<evidence type="ECO:0000256" key="7">
    <source>
        <dbReference type="ARBA" id="ARBA00022723"/>
    </source>
</evidence>
<keyword evidence="12 15" id="KW-0238">DNA-binding</keyword>
<dbReference type="InterPro" id="IPR013506">
    <property type="entry name" value="Topo_IIA_bsu_dom2"/>
</dbReference>
<dbReference type="GO" id="GO:0000819">
    <property type="term" value="P:sister chromatid segregation"/>
    <property type="evidence" value="ECO:0007669"/>
    <property type="project" value="TreeGrafter"/>
</dbReference>
<feature type="coiled-coil region" evidence="17">
    <location>
        <begin position="1082"/>
        <end position="1109"/>
    </location>
</feature>
<dbReference type="PANTHER" id="PTHR10169">
    <property type="entry name" value="DNA TOPOISOMERASE/GYRASE"/>
    <property type="match status" value="1"/>
</dbReference>
<dbReference type="InterPro" id="IPR020568">
    <property type="entry name" value="Ribosomal_Su5_D2-typ_SF"/>
</dbReference>
<comment type="catalytic activity">
    <reaction evidence="1 15 16">
        <text>ATP-dependent breakage, passage and rejoining of double-stranded DNA.</text>
        <dbReference type="EC" id="5.6.2.2"/>
    </reaction>
</comment>
<evidence type="ECO:0000313" key="21">
    <source>
        <dbReference type="EMBL" id="EDP45424.1"/>
    </source>
</evidence>
<evidence type="ECO:0000256" key="5">
    <source>
        <dbReference type="ARBA" id="ARBA00012895"/>
    </source>
</evidence>
<dbReference type="CDD" id="cd16930">
    <property type="entry name" value="HATPase_TopII-like"/>
    <property type="match status" value="1"/>
</dbReference>
<dbReference type="InterPro" id="IPR013757">
    <property type="entry name" value="Topo_IIA_A_a_sf"/>
</dbReference>
<dbReference type="Gene3D" id="3.30.1360.40">
    <property type="match status" value="1"/>
</dbReference>
<dbReference type="InParanoid" id="A8PTE9"/>
<feature type="compositionally biased region" description="Polar residues" evidence="18">
    <location>
        <begin position="1254"/>
        <end position="1280"/>
    </location>
</feature>
<dbReference type="InterPro" id="IPR001241">
    <property type="entry name" value="Topo_IIA"/>
</dbReference>
<dbReference type="Pfam" id="PF00204">
    <property type="entry name" value="DNA_gyraseB"/>
    <property type="match status" value="1"/>
</dbReference>
<feature type="compositionally biased region" description="Low complexity" evidence="18">
    <location>
        <begin position="1281"/>
        <end position="1296"/>
    </location>
</feature>
<dbReference type="GeneID" id="5856944"/>
<evidence type="ECO:0000256" key="18">
    <source>
        <dbReference type="SAM" id="MobiDB-lite"/>
    </source>
</evidence>
<evidence type="ECO:0000256" key="10">
    <source>
        <dbReference type="ARBA" id="ARBA00022842"/>
    </source>
</evidence>
<dbReference type="InterPro" id="IPR002205">
    <property type="entry name" value="Topo_IIA_dom_A"/>
</dbReference>
<accession>A8PTE9</accession>
<gene>
    <name evidence="21" type="ORF">MGL_0413</name>
</gene>
<dbReference type="Gene3D" id="3.40.50.670">
    <property type="match status" value="1"/>
</dbReference>
<dbReference type="EMBL" id="AAYY01000001">
    <property type="protein sequence ID" value="EDP45424.1"/>
    <property type="molecule type" value="Genomic_DNA"/>
</dbReference>
<dbReference type="PROSITE" id="PS00177">
    <property type="entry name" value="TOPOISOMERASE_II"/>
    <property type="match status" value="1"/>
</dbReference>
<keyword evidence="8 16" id="KW-0547">Nucleotide-binding</keyword>
<dbReference type="FunFam" id="3.40.50.670:FF:000001">
    <property type="entry name" value="DNA topoisomerase 2"/>
    <property type="match status" value="2"/>
</dbReference>
<keyword evidence="17" id="KW-0175">Coiled coil</keyword>
<sequence length="1376" mass="155266">MTTSTEAGVASPAPTSRPAPKSASDTYQKLSQLEHVLRRPDTYIGSVERRTETMWVYDVAKEQMAYRDTSYVPGFYKIFDEILVNAADNKVRDPSMDTMKVTIDKDAGTISVWNNGQGIPVEIHEKEQVYIPELIFGNLLTSSNYDDDEAKVTGGRNGFGAKLTNIYSTEFIVETADKQRELKYKQVFSNHMHDKDKPKITKNTRKEEYTCITFKPDLSLFHMDSIHPDTEALLMKRVFDMAGTRVIRPHGGNPVPRPTIVYDASEDHGRLWEVGFAVSDGTARQVSFVNNIATIKGGKHVDHVESQIVERIMEHLKKGKKDAPIKANHIRQQLWIFVNCQIVNPTFDSQTKETLTLKPSAFGSKWVMPDDFAKKVLKSGVIDNVQSIVQYHQDRQLQATDGRKRSRVSVTKLEDANWAGTKRSAECTLILTEGDSAKGLAVSGLSEVGRDAYGVFPLRGKLLNVREATYDQIKKNTEIKNIKEILGLQHGKSYSTVDGLRYGSLMIMTDQDFDGSHIKGLIINYLDHFYPSLLKIPNFLVEFITPIIKATKGQEVRSFFTIPEFEQWKATGDGGRGWTTKYYKGLGTSKPYEMKEYFRDMDRHMLSFDTIRPEDHDLLDLAFNKKKADDRKEWLRQFVPGTYLDHRIRNIPISDFINKELILFSMADNIRSIPSVVDGLKPGQRKVIFSCFKRKLKTEIKVHQLQGYVSEHSAYHHGDQALTMTIVGLAQDFCGSNNVNLLMPNGQFGSRSMGGKDAASARYIFTAVPRITRLMFHADDEPLLNYLEDDGQSIEPEWYAPVVPQVLLNGAEGIGTGWSTFVPNYNPREVVDNLRRRMAGEEYVPMNPWYRGFVGGIEPAGPERFRVTGIARQLDERTWEITELPVRVWTMTYKEWLEERVVGSDKTPAVLREYKEYHTDTSVHFVVELNPRGMEEIERVGPDTFFKLSTMLSTSNMVLFNPEGKIKKYATPQEILEDFYFVRLGFYQRRKEHLVDQLKLVYDRLSNQARFVSMIIARELSVSNKKKAAIVEELRQLKFQAFPKVEAKAKSVTEEAVEDQEEPDEPANSNTDYDYLLSMAIYSLTQERVERLLKERDHTETELKILLGRSPQNLWDEDLTAFLEEWDEKLAEDARNASMTTTHVVKDLKKRRAPAKRPKKEEGSVSPVKRQPATSKTVAASPADETSAHTSAPDATQPTTATTTPFTTTTMPEPVPETKPTTFHQVPLPQAAPASPLKHDRVDDDEDELALPTPKTTARPRSTTTKAPSKTGSARATTKTSTRGAAKAPARATTRASAKRSGKESSPEEPTQPTQPASAAAAPPPPRRATSSRAAAKARPTYTLDSDEEGAHEDPNDDSVALDDMDEDDSDDDYYR</sequence>
<dbReference type="PROSITE" id="PS50880">
    <property type="entry name" value="TOPRIM"/>
    <property type="match status" value="1"/>
</dbReference>
<evidence type="ECO:0000256" key="6">
    <source>
        <dbReference type="ARBA" id="ARBA00019635"/>
    </source>
</evidence>
<feature type="compositionally biased region" description="Low complexity" evidence="18">
    <location>
        <begin position="1190"/>
        <end position="1222"/>
    </location>
</feature>
<feature type="region of interest" description="Disordered" evidence="18">
    <location>
        <begin position="1141"/>
        <end position="1376"/>
    </location>
</feature>
<evidence type="ECO:0000259" key="19">
    <source>
        <dbReference type="PROSITE" id="PS50880"/>
    </source>
</evidence>
<dbReference type="GO" id="GO:0046872">
    <property type="term" value="F:metal ion binding"/>
    <property type="evidence" value="ECO:0007669"/>
    <property type="project" value="UniProtKB-KW"/>
</dbReference>
<feature type="compositionally biased region" description="Basic residues" evidence="18">
    <location>
        <begin position="1148"/>
        <end position="1158"/>
    </location>
</feature>
<keyword evidence="22" id="KW-1185">Reference proteome</keyword>
<keyword evidence="10" id="KW-0460">Magnesium</keyword>
<dbReference type="Pfam" id="PF02518">
    <property type="entry name" value="HATPase_c"/>
    <property type="match status" value="1"/>
</dbReference>
<dbReference type="KEGG" id="mgl:MGL_0413"/>
<dbReference type="FunFam" id="3.30.1490.30:FF:000001">
    <property type="entry name" value="DNA topoisomerase 2"/>
    <property type="match status" value="1"/>
</dbReference>
<evidence type="ECO:0000256" key="14">
    <source>
        <dbReference type="ARBA" id="ARBA00053943"/>
    </source>
</evidence>
<dbReference type="CDD" id="cd03365">
    <property type="entry name" value="TOPRIM_TopoIIA"/>
    <property type="match status" value="1"/>
</dbReference>
<feature type="active site" description="O-(5'-phospho-DNA)-tyrosine intermediate" evidence="15">
    <location>
        <position position="763"/>
    </location>
</feature>
<feature type="region of interest" description="Disordered" evidence="18">
    <location>
        <begin position="1"/>
        <end position="23"/>
    </location>
</feature>
<evidence type="ECO:0000256" key="4">
    <source>
        <dbReference type="ARBA" id="ARBA00011080"/>
    </source>
</evidence>